<dbReference type="CDD" id="cd01990">
    <property type="entry name" value="LarE-like"/>
    <property type="match status" value="1"/>
</dbReference>
<dbReference type="GO" id="GO:0016783">
    <property type="term" value="F:sulfurtransferase activity"/>
    <property type="evidence" value="ECO:0007669"/>
    <property type="project" value="InterPro"/>
</dbReference>
<evidence type="ECO:0000256" key="1">
    <source>
        <dbReference type="PIRSR" id="PIRSR006661-1"/>
    </source>
</evidence>
<dbReference type="Gene3D" id="3.40.50.620">
    <property type="entry name" value="HUPs"/>
    <property type="match status" value="1"/>
</dbReference>
<proteinExistence type="predicted"/>
<dbReference type="AlphaFoldDB" id="A0A6J4LDW7"/>
<evidence type="ECO:0000313" key="2">
    <source>
        <dbReference type="EMBL" id="CAA9329779.1"/>
    </source>
</evidence>
<accession>A0A6J4LDW7</accession>
<organism evidence="2">
    <name type="scientific">uncultured Frankineae bacterium</name>
    <dbReference type="NCBI Taxonomy" id="437475"/>
    <lineage>
        <taxon>Bacteria</taxon>
        <taxon>Bacillati</taxon>
        <taxon>Actinomycetota</taxon>
        <taxon>Actinomycetes</taxon>
        <taxon>Frankiales</taxon>
        <taxon>environmental samples</taxon>
    </lineage>
</organism>
<dbReference type="EMBL" id="CADCUB010000088">
    <property type="protein sequence ID" value="CAA9329779.1"/>
    <property type="molecule type" value="Genomic_DNA"/>
</dbReference>
<dbReference type="PANTHER" id="PTHR43169">
    <property type="entry name" value="EXSB FAMILY PROTEIN"/>
    <property type="match status" value="1"/>
</dbReference>
<dbReference type="InterPro" id="IPR052188">
    <property type="entry name" value="Ni-pincer_cofactor_biosynth"/>
</dbReference>
<gene>
    <name evidence="2" type="ORF">AVDCRST_MAG07-1669</name>
</gene>
<dbReference type="PIRSF" id="PIRSF006661">
    <property type="entry name" value="PP-lp_UCP006661"/>
    <property type="match status" value="1"/>
</dbReference>
<dbReference type="InterPro" id="IPR014729">
    <property type="entry name" value="Rossmann-like_a/b/a_fold"/>
</dbReference>
<dbReference type="InterPro" id="IPR005232">
    <property type="entry name" value="LarE"/>
</dbReference>
<dbReference type="PANTHER" id="PTHR43169:SF2">
    <property type="entry name" value="NAD_GMP SYNTHASE DOMAIN-CONTAINING PROTEIN"/>
    <property type="match status" value="1"/>
</dbReference>
<reference evidence="2" key="1">
    <citation type="submission" date="2020-02" db="EMBL/GenBank/DDBJ databases">
        <authorList>
            <person name="Meier V. D."/>
        </authorList>
    </citation>
    <scope>NUCLEOTIDE SEQUENCE</scope>
    <source>
        <strain evidence="2">AVDCRST_MAG07</strain>
    </source>
</reference>
<protein>
    <submittedName>
        <fullName evidence="2">ATP-utilizing enzyme of the PP-loop superfamily</fullName>
    </submittedName>
</protein>
<sequence>MGAPTDDRLDARLTALHDDLASLDGVLVAFSGGADSAFLLAAAVRALGADRVVAATAVSPSLAADELPAARAFAAGLGVRHLTPGTDELSREGYVANGADRCFHCKATLLDTLRPLAAELCLTAVATGTNADDAVAGFRPGIRAAAERGARTPLLDAGLTKADVREASRRWGLETADKPALACLASRIAYGLQVTPAGLARVDRAERALRAHLARAGAAVQDLRVRDLGDGQARVELDAAALAHVDDAAREVVRAEGFTAVDTRVFRSGSMNAALA</sequence>
<feature type="active site" description="Nucleophile and sulfur donor" evidence="1">
    <location>
        <position position="183"/>
    </location>
</feature>
<name>A0A6J4LDW7_9ACTN</name>
<dbReference type="NCBIfam" id="TIGR00268">
    <property type="entry name" value="ATP-dependent sacrificial sulfur transferase LarE"/>
    <property type="match status" value="1"/>
</dbReference>
<dbReference type="SUPFAM" id="SSF52402">
    <property type="entry name" value="Adenine nucleotide alpha hydrolases-like"/>
    <property type="match status" value="1"/>
</dbReference>